<dbReference type="GO" id="GO:0019901">
    <property type="term" value="F:protein kinase binding"/>
    <property type="evidence" value="ECO:0007669"/>
    <property type="project" value="InterPro"/>
</dbReference>
<dbReference type="InterPro" id="IPR013922">
    <property type="entry name" value="Cyclin_PHO80-like"/>
</dbReference>
<dbReference type="GO" id="GO:0000307">
    <property type="term" value="C:cyclin-dependent protein kinase holoenzyme complex"/>
    <property type="evidence" value="ECO:0007669"/>
    <property type="project" value="UniProtKB-ARBA"/>
</dbReference>
<sequence length="314" mass="36653">MQSPISSSCKKGEQDVTQTRQEAKGIDLLTPPHSSAETETKSVTKPLNSTASSPNHHDYYHQAHLSKAQFNSILVNCATNLLKILYFKQNHHTCDTKQVKQFIIEILKRSKTSIQSLQLACFYIYKLIITNNANLPIKCQHLFLGLVIIASKFNQDYNYSFKSWCKIIGLNEEPKHIKHLREVEIQVLSLLNYELGLMGEKYENWCNVLFIFGYDFIKYQIIKQNSSNGDIFSNDIIWDLDVSSYSSKLIKWWQFFQDLKIDNLRIVRIRFESYFTQQLNEKVFIVQDATKKRCRDDDDDVTVTLFNNIKKIKV</sequence>
<dbReference type="InterPro" id="IPR006671">
    <property type="entry name" value="Cyclin_N"/>
</dbReference>
<proteinExistence type="predicted"/>
<reference evidence="6" key="2">
    <citation type="journal article" date="2011" name="BMC Genomics">
        <title>Using RNA-seq to determine the transcriptional landscape and the hypoxic response of the pathogenic yeast Candida parapsilosis.</title>
        <authorList>
            <person name="Guida A."/>
            <person name="Lindstaedt C."/>
            <person name="Maguire S.L."/>
            <person name="Ding C."/>
            <person name="Higgins D.G."/>
            <person name="Corton N.J."/>
            <person name="Berriman M."/>
            <person name="Butler G."/>
        </authorList>
    </citation>
    <scope>GENOME REANNOTATION</scope>
    <source>
        <strain evidence="6">CDC 317 / ATCC MYA-4646</strain>
    </source>
</reference>
<dbReference type="PANTHER" id="PTHR15615:SF36">
    <property type="entry name" value="PHO85 CYCLIN-5"/>
    <property type="match status" value="1"/>
</dbReference>
<evidence type="ECO:0000256" key="1">
    <source>
        <dbReference type="SAM" id="MobiDB-lite"/>
    </source>
</evidence>
<evidence type="ECO:0000259" key="2">
    <source>
        <dbReference type="Pfam" id="PF00134"/>
    </source>
</evidence>
<dbReference type="InterPro" id="IPR036915">
    <property type="entry name" value="Cyclin-like_sf"/>
</dbReference>
<dbReference type="Gene3D" id="1.10.472.10">
    <property type="entry name" value="Cyclin-like"/>
    <property type="match status" value="1"/>
</dbReference>
<name>G8B6F5_CANPC</name>
<accession>G8B6F5</accession>
<reference evidence="4" key="3">
    <citation type="submission" date="2011-10" db="EMBL/GenBank/DDBJ databases">
        <title>Transcriptional landscape of the pathogenic yeast Candida parapsilosis.</title>
        <authorList>
            <person name="Guida A."/>
            <person name="Lindstaedt C."/>
            <person name="Maguire S.L."/>
            <person name="Ding C."/>
            <person name="Higgins D.G."/>
            <person name="Harris D."/>
            <person name="Berriman M."/>
            <person name="Butler G."/>
        </authorList>
    </citation>
    <scope>NUCLEOTIDE SEQUENCE</scope>
    <source>
        <strain evidence="4">CDC317</strain>
    </source>
</reference>
<feature type="compositionally biased region" description="Polar residues" evidence="1">
    <location>
        <begin position="43"/>
        <end position="53"/>
    </location>
</feature>
<gene>
    <name evidence="3" type="primary">PCL5</name>
    <name evidence="3 4" type="ordered locus">CPAR2_100740</name>
</gene>
<evidence type="ECO:0000313" key="4">
    <source>
        <dbReference type="EMBL" id="CCE40036.1"/>
    </source>
</evidence>
<evidence type="ECO:0000313" key="3">
    <source>
        <dbReference type="CGD" id="CAL0000144143"/>
    </source>
</evidence>
<reference evidence="6" key="1">
    <citation type="journal article" date="2009" name="Nature">
        <title>Evolution of pathogenicity and sexual reproduction in eight Candida genomes.</title>
        <authorList>
            <person name="Butler G."/>
            <person name="Rasmussen M.D."/>
            <person name="Lin M.F."/>
            <person name="Santos M.A."/>
            <person name="Sakthikumar S."/>
            <person name="Munro C.A."/>
            <person name="Rheinbay E."/>
            <person name="Grabherr M."/>
            <person name="Forche A."/>
            <person name="Reedy J.L."/>
            <person name="Agrafioti I."/>
            <person name="Arnaud M.B."/>
            <person name="Bates S."/>
            <person name="Brown A.J."/>
            <person name="Brunke S."/>
            <person name="Costanzo M.C."/>
            <person name="Fitzpatrick D.A."/>
            <person name="de Groot P.W."/>
            <person name="Harris D."/>
            <person name="Hoyer L.L."/>
            <person name="Hube B."/>
            <person name="Klis F.M."/>
            <person name="Kodira C."/>
            <person name="Lennard N."/>
            <person name="Logue M.E."/>
            <person name="Martin R."/>
            <person name="Neiman A.M."/>
            <person name="Nikolaou E."/>
            <person name="Quail M.A."/>
            <person name="Quinn J."/>
            <person name="Santos M.C."/>
            <person name="Schmitzberger F.F."/>
            <person name="Sherlock G."/>
            <person name="Shah P."/>
            <person name="Silverstein K.A."/>
            <person name="Skrzypek M.S."/>
            <person name="Soll D."/>
            <person name="Staggs R."/>
            <person name="Stansfield I."/>
            <person name="Stumpf M.P."/>
            <person name="Sudbery P.E."/>
            <person name="Srikantha T."/>
            <person name="Zeng Q."/>
            <person name="Berman J."/>
            <person name="Berriman M."/>
            <person name="Heitman J."/>
            <person name="Gow N.A."/>
            <person name="Lorenz M.C."/>
            <person name="Birren B.W."/>
            <person name="Kellis M."/>
            <person name="Cuomo C.A."/>
        </authorList>
    </citation>
    <scope>NUCLEOTIDE SEQUENCE [LARGE SCALE GENOMIC DNA]</scope>
    <source>
        <strain evidence="6">CDC 317 / ATCC MYA-4646</strain>
    </source>
</reference>
<dbReference type="GO" id="GO:0005634">
    <property type="term" value="C:nucleus"/>
    <property type="evidence" value="ECO:0007669"/>
    <property type="project" value="TreeGrafter"/>
</dbReference>
<reference evidence="5" key="4">
    <citation type="submission" date="2025-05" db="UniProtKB">
        <authorList>
            <consortium name="EnsemblFungi"/>
        </authorList>
    </citation>
    <scope>IDENTIFICATION</scope>
</reference>
<dbReference type="CGD" id="CAL0000144143">
    <property type="gene designation" value="PCL5"/>
</dbReference>
<feature type="compositionally biased region" description="Polar residues" evidence="1">
    <location>
        <begin position="1"/>
        <end position="20"/>
    </location>
</feature>
<protein>
    <submittedName>
        <fullName evidence="5">Cyclin N-terminal domain-containing protein</fullName>
    </submittedName>
</protein>
<dbReference type="EnsemblFungi" id="CPAR2_100740-T">
    <property type="protein sequence ID" value="CPAR2_100740-T-p1"/>
    <property type="gene ID" value="CPAR2_100740"/>
</dbReference>
<accession>A0AAJ8VTT0</accession>
<evidence type="ECO:0000313" key="5">
    <source>
        <dbReference type="EnsemblFungi" id="CPAR2_100740-T-p1"/>
    </source>
</evidence>
<dbReference type="AlphaFoldDB" id="G8B6F5"/>
<dbReference type="Proteomes" id="UP000005221">
    <property type="component" value="Chromosome 1"/>
</dbReference>
<dbReference type="SUPFAM" id="SSF47954">
    <property type="entry name" value="Cyclin-like"/>
    <property type="match status" value="1"/>
</dbReference>
<feature type="region of interest" description="Disordered" evidence="1">
    <location>
        <begin position="1"/>
        <end position="53"/>
    </location>
</feature>
<dbReference type="eggNOG" id="KOG1674">
    <property type="taxonomic scope" value="Eukaryota"/>
</dbReference>
<dbReference type="Pfam" id="PF00134">
    <property type="entry name" value="Cyclin_N"/>
    <property type="match status" value="1"/>
</dbReference>
<dbReference type="PANTHER" id="PTHR15615">
    <property type="match status" value="1"/>
</dbReference>
<dbReference type="STRING" id="578454.G8B6F5"/>
<dbReference type="VEuPathDB" id="FungiDB:CPAR2_100740"/>
<feature type="domain" description="Cyclin N-terminal" evidence="2">
    <location>
        <begin position="98"/>
        <end position="195"/>
    </location>
</feature>
<dbReference type="EMBL" id="HE605203">
    <property type="protein sequence ID" value="CCE40036.1"/>
    <property type="molecule type" value="Genomic_DNA"/>
</dbReference>
<dbReference type="GO" id="GO:0016538">
    <property type="term" value="F:cyclin-dependent protein serine/threonine kinase regulator activity"/>
    <property type="evidence" value="ECO:0007669"/>
    <property type="project" value="TreeGrafter"/>
</dbReference>
<dbReference type="CDD" id="cd20557">
    <property type="entry name" value="CYCLIN_ScPCL1-like"/>
    <property type="match status" value="1"/>
</dbReference>
<organism evidence="4 6">
    <name type="scientific">Candida parapsilosis (strain CDC 317 / ATCC MYA-4646)</name>
    <name type="common">Yeast</name>
    <name type="synonym">Monilia parapsilosis</name>
    <dbReference type="NCBI Taxonomy" id="578454"/>
    <lineage>
        <taxon>Eukaryota</taxon>
        <taxon>Fungi</taxon>
        <taxon>Dikarya</taxon>
        <taxon>Ascomycota</taxon>
        <taxon>Saccharomycotina</taxon>
        <taxon>Pichiomycetes</taxon>
        <taxon>Debaryomycetaceae</taxon>
        <taxon>Candida/Lodderomyces clade</taxon>
        <taxon>Candida</taxon>
    </lineage>
</organism>
<keyword evidence="6" id="KW-1185">Reference proteome</keyword>
<evidence type="ECO:0000313" key="6">
    <source>
        <dbReference type="Proteomes" id="UP000005221"/>
    </source>
</evidence>